<protein>
    <submittedName>
        <fullName evidence="1">Uncharacterized protein</fullName>
    </submittedName>
</protein>
<comment type="caution">
    <text evidence="1">The sequence shown here is derived from an EMBL/GenBank/DDBJ whole genome shotgun (WGS) entry which is preliminary data.</text>
</comment>
<accession>A0A2P5CD95</accession>
<dbReference type="AlphaFoldDB" id="A0A2P5CD95"/>
<dbReference type="EMBL" id="JXTB01000144">
    <property type="protein sequence ID" value="PON58975.1"/>
    <property type="molecule type" value="Genomic_DNA"/>
</dbReference>
<name>A0A2P5CD95_PARAD</name>
<organism evidence="1 2">
    <name type="scientific">Parasponia andersonii</name>
    <name type="common">Sponia andersonii</name>
    <dbReference type="NCBI Taxonomy" id="3476"/>
    <lineage>
        <taxon>Eukaryota</taxon>
        <taxon>Viridiplantae</taxon>
        <taxon>Streptophyta</taxon>
        <taxon>Embryophyta</taxon>
        <taxon>Tracheophyta</taxon>
        <taxon>Spermatophyta</taxon>
        <taxon>Magnoliopsida</taxon>
        <taxon>eudicotyledons</taxon>
        <taxon>Gunneridae</taxon>
        <taxon>Pentapetalae</taxon>
        <taxon>rosids</taxon>
        <taxon>fabids</taxon>
        <taxon>Rosales</taxon>
        <taxon>Cannabaceae</taxon>
        <taxon>Parasponia</taxon>
    </lineage>
</organism>
<evidence type="ECO:0000313" key="2">
    <source>
        <dbReference type="Proteomes" id="UP000237105"/>
    </source>
</evidence>
<gene>
    <name evidence="1" type="ORF">PanWU01x14_162900</name>
</gene>
<sequence length="98" mass="11551">MQTSGRQALLQEEKTLSWFSPGSKPWYRRGNPRQPSDATWTTTIYPSVVLSWEKETLFFSFSKTSSDFCWCPFFPFNVHPVHLRRKVQNYAEQTQLVT</sequence>
<evidence type="ECO:0000313" key="1">
    <source>
        <dbReference type="EMBL" id="PON58975.1"/>
    </source>
</evidence>
<reference evidence="2" key="1">
    <citation type="submission" date="2016-06" db="EMBL/GenBank/DDBJ databases">
        <title>Parallel loss of symbiosis genes in relatives of nitrogen-fixing non-legume Parasponia.</title>
        <authorList>
            <person name="Van Velzen R."/>
            <person name="Holmer R."/>
            <person name="Bu F."/>
            <person name="Rutten L."/>
            <person name="Van Zeijl A."/>
            <person name="Liu W."/>
            <person name="Santuari L."/>
            <person name="Cao Q."/>
            <person name="Sharma T."/>
            <person name="Shen D."/>
            <person name="Roswanjaya Y."/>
            <person name="Wardhani T."/>
            <person name="Kalhor M.S."/>
            <person name="Jansen J."/>
            <person name="Van den Hoogen J."/>
            <person name="Gungor B."/>
            <person name="Hartog M."/>
            <person name="Hontelez J."/>
            <person name="Verver J."/>
            <person name="Yang W.-C."/>
            <person name="Schijlen E."/>
            <person name="Repin R."/>
            <person name="Schilthuizen M."/>
            <person name="Schranz E."/>
            <person name="Heidstra R."/>
            <person name="Miyata K."/>
            <person name="Fedorova E."/>
            <person name="Kohlen W."/>
            <person name="Bisseling T."/>
            <person name="Smit S."/>
            <person name="Geurts R."/>
        </authorList>
    </citation>
    <scope>NUCLEOTIDE SEQUENCE [LARGE SCALE GENOMIC DNA]</scope>
    <source>
        <strain evidence="2">cv. WU1-14</strain>
    </source>
</reference>
<dbReference type="Proteomes" id="UP000237105">
    <property type="component" value="Unassembled WGS sequence"/>
</dbReference>
<keyword evidence="2" id="KW-1185">Reference proteome</keyword>
<proteinExistence type="predicted"/>